<dbReference type="Gene3D" id="3.80.10.10">
    <property type="entry name" value="Ribonuclease Inhibitor"/>
    <property type="match status" value="4"/>
</dbReference>
<dbReference type="Gene3D" id="3.30.200.20">
    <property type="entry name" value="Phosphorylase Kinase, domain 1"/>
    <property type="match status" value="1"/>
</dbReference>
<keyword evidence="10" id="KW-0418">Kinase</keyword>
<dbReference type="SUPFAM" id="SSF56112">
    <property type="entry name" value="Protein kinase-like (PK-like)"/>
    <property type="match status" value="1"/>
</dbReference>
<keyword evidence="14" id="KW-0675">Receptor</keyword>
<dbReference type="FunFam" id="3.80.10.10:FF:000041">
    <property type="entry name" value="LRR receptor-like serine/threonine-protein kinase ERECTA"/>
    <property type="match status" value="1"/>
</dbReference>
<dbReference type="PANTHER" id="PTHR45974">
    <property type="entry name" value="RECEPTOR-LIKE PROTEIN 55"/>
    <property type="match status" value="1"/>
</dbReference>
<keyword evidence="13 17" id="KW-0472">Membrane</keyword>
<feature type="transmembrane region" description="Helical" evidence="17">
    <location>
        <begin position="550"/>
        <end position="573"/>
    </location>
</feature>
<keyword evidence="8" id="KW-0677">Repeat</keyword>
<dbReference type="PROSITE" id="PS50011">
    <property type="entry name" value="PROTEIN_KINASE_DOM"/>
    <property type="match status" value="1"/>
</dbReference>
<proteinExistence type="predicted"/>
<dbReference type="Pfam" id="PF00069">
    <property type="entry name" value="Pkinase"/>
    <property type="match status" value="1"/>
</dbReference>
<dbReference type="GO" id="GO:0004674">
    <property type="term" value="F:protein serine/threonine kinase activity"/>
    <property type="evidence" value="ECO:0007669"/>
    <property type="project" value="UniProtKB-KW"/>
</dbReference>
<gene>
    <name evidence="19" type="ORF">G4B88_002756</name>
</gene>
<feature type="non-terminal residue" evidence="19">
    <location>
        <position position="979"/>
    </location>
</feature>
<keyword evidence="5" id="KW-0808">Transferase</keyword>
<dbReference type="InterPro" id="IPR000719">
    <property type="entry name" value="Prot_kinase_dom"/>
</dbReference>
<evidence type="ECO:0000256" key="14">
    <source>
        <dbReference type="ARBA" id="ARBA00023170"/>
    </source>
</evidence>
<keyword evidence="12 17" id="KW-1133">Transmembrane helix</keyword>
<dbReference type="Pfam" id="PF13855">
    <property type="entry name" value="LRR_8"/>
    <property type="match status" value="1"/>
</dbReference>
<protein>
    <recommendedName>
        <fullName evidence="2">non-specific serine/threonine protein kinase</fullName>
        <ecNumber evidence="2">2.7.11.1</ecNumber>
    </recommendedName>
</protein>
<name>A0A7J6HJT2_CANSA</name>
<dbReference type="FunFam" id="3.30.200.20:FF:000328">
    <property type="entry name" value="Leucine-rich repeat protein kinase family protein"/>
    <property type="match status" value="1"/>
</dbReference>
<dbReference type="FunFam" id="3.80.10.10:FF:000129">
    <property type="entry name" value="Leucine-rich repeat receptor-like kinase"/>
    <property type="match status" value="1"/>
</dbReference>
<keyword evidence="7" id="KW-0732">Signal</keyword>
<keyword evidence="9 16" id="KW-0547">Nucleotide-binding</keyword>
<organism evidence="19 20">
    <name type="scientific">Cannabis sativa</name>
    <name type="common">Hemp</name>
    <name type="synonym">Marijuana</name>
    <dbReference type="NCBI Taxonomy" id="3483"/>
    <lineage>
        <taxon>Eukaryota</taxon>
        <taxon>Viridiplantae</taxon>
        <taxon>Streptophyta</taxon>
        <taxon>Embryophyta</taxon>
        <taxon>Tracheophyta</taxon>
        <taxon>Spermatophyta</taxon>
        <taxon>Magnoliopsida</taxon>
        <taxon>eudicotyledons</taxon>
        <taxon>Gunneridae</taxon>
        <taxon>Pentapetalae</taxon>
        <taxon>rosids</taxon>
        <taxon>fabids</taxon>
        <taxon>Rosales</taxon>
        <taxon>Cannabaceae</taxon>
        <taxon>Cannabis</taxon>
    </lineage>
</organism>
<comment type="subcellular location">
    <subcellularLocation>
        <location evidence="1">Membrane</location>
        <topology evidence="1">Single-pass type I membrane protein</topology>
    </subcellularLocation>
</comment>
<evidence type="ECO:0000256" key="11">
    <source>
        <dbReference type="ARBA" id="ARBA00022840"/>
    </source>
</evidence>
<dbReference type="EC" id="2.7.11.1" evidence="2"/>
<sequence>MKYRIQTVKSRNLTREKGIHITNVNALKAVHRQLIDPLGRLKNWRKKDPCTSLWTGLFCTNTTYDGYYHVKELRLLNMNLSGTLAPELGQFKNMTILNFMWNNISGSIPKEIGSMTSLKLLLLSGNEISGPLPDELGNLSKLTKFQLDINRISGPIPKSFAYMPNVQHFHMNNNSISGQIPPELSNLPSLVHFLLDNNNLSGYLPPELSMMKSLKILQVNNNNFSGTEIPDSYANMSQLLKLTLRNCNLQGRIPDFSSVPGLFYLDLSSNQLSGSIPTNKLSDNITTIDLSKNKLDGPIPESFTGFPKLQRLSLENNSLNGTIPSTFWRNIFLSTETKLSVNLQHNLFSNLSGSLYPPSNVTIMLQGNPICTRANEQDIVRFCGQEEKELDEPPRNSSSSLDECKPQSCPKKFYEYVPNSPTPCFCAAPMGVGIRLRSPSIWDFRPYVGQFQKYMADNLLVEPYQLDLGSFIWQEGPRLLMLLKVFPQYNNNSNELNTSELQRVMNMFATFAFPSNDIFGPYDLLNFTLLGPYKDVIIVTQSGSGMNKRLLVGIVLGAISCGMTVLGAIAYLISRNNEEDKVVKRKYTQKAPSHFDSVKGFSFVELEIATDNFNMTSQVGQGGYGKVYKGILADGTVVAVKRAQQASLQGEREFFTEIELLSRVHHRNLVSLVGFCEEDGEQMLVYEFMANGSLYSLLSARFRSSLTFARRMQIALDSAKGILYLHTEADPPIIHRDIKSNNILLDSKFTAKVSDFGISKLAPVPDGKGETRGHVSTVVKGTPGYLDPDYFLTHKLTDKSDVYSIGIVFLELLTGMPPISHGRNIVREVNTACQSGNMETMIDRDMGSYNFECVKKFMQLALKCCQEEAKGRPTMLEVVRELENLCSMLSQSKTSHSDFNASSSTSSASVGLGLTPSPNYDRNMYMTTDYAAGSNLVSGLASYPSLLFLYINIYSQLLFNSECKVALLSYVSLVYIGRT</sequence>
<reference evidence="19 20" key="1">
    <citation type="journal article" date="2020" name="bioRxiv">
        <title>Sequence and annotation of 42 cannabis genomes reveals extensive copy number variation in cannabinoid synthesis and pathogen resistance genes.</title>
        <authorList>
            <person name="Mckernan K.J."/>
            <person name="Helbert Y."/>
            <person name="Kane L.T."/>
            <person name="Ebling H."/>
            <person name="Zhang L."/>
            <person name="Liu B."/>
            <person name="Eaton Z."/>
            <person name="Mclaughlin S."/>
            <person name="Kingan S."/>
            <person name="Baybayan P."/>
            <person name="Concepcion G."/>
            <person name="Jordan M."/>
            <person name="Riva A."/>
            <person name="Barbazuk W."/>
            <person name="Harkins T."/>
        </authorList>
    </citation>
    <scope>NUCLEOTIDE SEQUENCE [LARGE SCALE GENOMIC DNA]</scope>
    <source>
        <strain evidence="20">cv. Jamaican Lion 4</strain>
        <tissue evidence="19">Leaf</tissue>
    </source>
</reference>
<dbReference type="SUPFAM" id="SSF52058">
    <property type="entry name" value="L domain-like"/>
    <property type="match status" value="1"/>
</dbReference>
<evidence type="ECO:0000256" key="2">
    <source>
        <dbReference type="ARBA" id="ARBA00012513"/>
    </source>
</evidence>
<dbReference type="Gene3D" id="1.10.510.10">
    <property type="entry name" value="Transferase(Phosphotransferase) domain 1"/>
    <property type="match status" value="1"/>
</dbReference>
<evidence type="ECO:0000256" key="3">
    <source>
        <dbReference type="ARBA" id="ARBA00022527"/>
    </source>
</evidence>
<evidence type="ECO:0000256" key="13">
    <source>
        <dbReference type="ARBA" id="ARBA00023136"/>
    </source>
</evidence>
<keyword evidence="20" id="KW-1185">Reference proteome</keyword>
<evidence type="ECO:0000256" key="12">
    <source>
        <dbReference type="ARBA" id="ARBA00022989"/>
    </source>
</evidence>
<dbReference type="Proteomes" id="UP000583929">
    <property type="component" value="Unassembled WGS sequence"/>
</dbReference>
<dbReference type="GO" id="GO:0005524">
    <property type="term" value="F:ATP binding"/>
    <property type="evidence" value="ECO:0007669"/>
    <property type="project" value="UniProtKB-UniRule"/>
</dbReference>
<feature type="binding site" evidence="16">
    <location>
        <position position="641"/>
    </location>
    <ligand>
        <name>ATP</name>
        <dbReference type="ChEBI" id="CHEBI:30616"/>
    </ligand>
</feature>
<evidence type="ECO:0000256" key="10">
    <source>
        <dbReference type="ARBA" id="ARBA00022777"/>
    </source>
</evidence>
<evidence type="ECO:0000256" key="1">
    <source>
        <dbReference type="ARBA" id="ARBA00004479"/>
    </source>
</evidence>
<comment type="caution">
    <text evidence="19">The sequence shown here is derived from an EMBL/GenBank/DDBJ whole genome shotgun (WGS) entry which is preliminary data.</text>
</comment>
<evidence type="ECO:0000313" key="20">
    <source>
        <dbReference type="Proteomes" id="UP000583929"/>
    </source>
</evidence>
<dbReference type="PANTHER" id="PTHR45974:SF23">
    <property type="entry name" value="PROTEIN KINASE DOMAIN-CONTAINING PROTEIN"/>
    <property type="match status" value="1"/>
</dbReference>
<accession>A0A7J6HJT2</accession>
<evidence type="ECO:0000256" key="6">
    <source>
        <dbReference type="ARBA" id="ARBA00022692"/>
    </source>
</evidence>
<evidence type="ECO:0000256" key="9">
    <source>
        <dbReference type="ARBA" id="ARBA00022741"/>
    </source>
</evidence>
<evidence type="ECO:0000259" key="18">
    <source>
        <dbReference type="PROSITE" id="PS50011"/>
    </source>
</evidence>
<keyword evidence="3" id="KW-0723">Serine/threonine-protein kinase</keyword>
<evidence type="ECO:0000256" key="5">
    <source>
        <dbReference type="ARBA" id="ARBA00022679"/>
    </source>
</evidence>
<evidence type="ECO:0000256" key="15">
    <source>
        <dbReference type="ARBA" id="ARBA00023180"/>
    </source>
</evidence>
<dbReference type="InterPro" id="IPR001611">
    <property type="entry name" value="Leu-rich_rpt"/>
</dbReference>
<dbReference type="InterPro" id="IPR011009">
    <property type="entry name" value="Kinase-like_dom_sf"/>
</dbReference>
<evidence type="ECO:0000256" key="17">
    <source>
        <dbReference type="SAM" id="Phobius"/>
    </source>
</evidence>
<dbReference type="GO" id="GO:0016020">
    <property type="term" value="C:membrane"/>
    <property type="evidence" value="ECO:0007669"/>
    <property type="project" value="UniProtKB-SubCell"/>
</dbReference>
<dbReference type="InterPro" id="IPR032675">
    <property type="entry name" value="LRR_dom_sf"/>
</dbReference>
<evidence type="ECO:0000256" key="8">
    <source>
        <dbReference type="ARBA" id="ARBA00022737"/>
    </source>
</evidence>
<dbReference type="AlphaFoldDB" id="A0A7J6HJT2"/>
<dbReference type="PROSITE" id="PS00107">
    <property type="entry name" value="PROTEIN_KINASE_ATP"/>
    <property type="match status" value="1"/>
</dbReference>
<dbReference type="FunFam" id="1.10.510.10:FF:000453">
    <property type="entry name" value="LRR receptor-like serine/threonine-protein kinase HSL2"/>
    <property type="match status" value="1"/>
</dbReference>
<dbReference type="InterPro" id="IPR017441">
    <property type="entry name" value="Protein_kinase_ATP_BS"/>
</dbReference>
<feature type="domain" description="Protein kinase" evidence="18">
    <location>
        <begin position="613"/>
        <end position="885"/>
    </location>
</feature>
<evidence type="ECO:0000256" key="7">
    <source>
        <dbReference type="ARBA" id="ARBA00022729"/>
    </source>
</evidence>
<evidence type="ECO:0000256" key="4">
    <source>
        <dbReference type="ARBA" id="ARBA00022614"/>
    </source>
</evidence>
<dbReference type="PROSITE" id="PS00108">
    <property type="entry name" value="PROTEIN_KINASE_ST"/>
    <property type="match status" value="1"/>
</dbReference>
<keyword evidence="15" id="KW-0325">Glycoprotein</keyword>
<keyword evidence="4" id="KW-0433">Leucine-rich repeat</keyword>
<dbReference type="CDD" id="cd14066">
    <property type="entry name" value="STKc_IRAK"/>
    <property type="match status" value="1"/>
</dbReference>
<evidence type="ECO:0000256" key="16">
    <source>
        <dbReference type="PROSITE-ProRule" id="PRU10141"/>
    </source>
</evidence>
<keyword evidence="11 16" id="KW-0067">ATP-binding</keyword>
<dbReference type="EMBL" id="JAATIQ010000042">
    <property type="protein sequence ID" value="KAF4394879.1"/>
    <property type="molecule type" value="Genomic_DNA"/>
</dbReference>
<dbReference type="SMART" id="SM00220">
    <property type="entry name" value="S_TKc"/>
    <property type="match status" value="1"/>
</dbReference>
<keyword evidence="6 17" id="KW-0812">Transmembrane</keyword>
<dbReference type="Pfam" id="PF00560">
    <property type="entry name" value="LRR_1"/>
    <property type="match status" value="4"/>
</dbReference>
<dbReference type="InterPro" id="IPR008271">
    <property type="entry name" value="Ser/Thr_kinase_AS"/>
</dbReference>
<evidence type="ECO:0000313" key="19">
    <source>
        <dbReference type="EMBL" id="KAF4394879.1"/>
    </source>
</evidence>